<reference evidence="1" key="1">
    <citation type="thesis" date="2020" institute="Technische Universitat Dresden" country="Dresden, Germany">
        <title>The Agarolytic System of Microbulbifer elongatus PORT2, Isolated from Batu Karas, Pangandaran West Java Indonesia.</title>
        <authorList>
            <person name="Anggraeni S.R."/>
        </authorList>
    </citation>
    <scope>NUCLEOTIDE SEQUENCE</scope>
    <source>
        <strain evidence="1">PORT2</strain>
    </source>
</reference>
<organism evidence="1 2">
    <name type="scientific">Microbulbifer elongatus</name>
    <dbReference type="NCBI Taxonomy" id="86173"/>
    <lineage>
        <taxon>Bacteria</taxon>
        <taxon>Pseudomonadati</taxon>
        <taxon>Pseudomonadota</taxon>
        <taxon>Gammaproteobacteria</taxon>
        <taxon>Cellvibrionales</taxon>
        <taxon>Microbulbiferaceae</taxon>
        <taxon>Microbulbifer</taxon>
    </lineage>
</organism>
<evidence type="ECO:0000313" key="2">
    <source>
        <dbReference type="Proteomes" id="UP001205566"/>
    </source>
</evidence>
<dbReference type="EMBL" id="JACASI010000021">
    <property type="protein sequence ID" value="MCQ3829267.1"/>
    <property type="molecule type" value="Genomic_DNA"/>
</dbReference>
<keyword evidence="2" id="KW-1185">Reference proteome</keyword>
<dbReference type="RefSeq" id="WP_255874152.1">
    <property type="nucleotide sequence ID" value="NZ_JACASI010000021.1"/>
</dbReference>
<proteinExistence type="predicted"/>
<comment type="caution">
    <text evidence="1">The sequence shown here is derived from an EMBL/GenBank/DDBJ whole genome shotgun (WGS) entry which is preliminary data.</text>
</comment>
<name>A0ABT1NZI4_9GAMM</name>
<evidence type="ECO:0000313" key="1">
    <source>
        <dbReference type="EMBL" id="MCQ3829267.1"/>
    </source>
</evidence>
<gene>
    <name evidence="1" type="ORF">HXX02_07400</name>
</gene>
<protein>
    <recommendedName>
        <fullName evidence="3">Lipoprotein</fullName>
    </recommendedName>
</protein>
<evidence type="ECO:0008006" key="3">
    <source>
        <dbReference type="Google" id="ProtNLM"/>
    </source>
</evidence>
<sequence>MKYCLILVSIFFIAGCLGSKYESASGVVVQTPDSIINTSKDESELASCMASLKNRALSIKLGSQSRVKDLFYKPDLEEVIGYPTTLERYMNRGVISINYAEIESLGFVPIPNVRDEVEASYYFEFDFMGDEFPGSLLVWAGSTSGKCYFLETK</sequence>
<dbReference type="PROSITE" id="PS51257">
    <property type="entry name" value="PROKAR_LIPOPROTEIN"/>
    <property type="match status" value="1"/>
</dbReference>
<dbReference type="Proteomes" id="UP001205566">
    <property type="component" value="Unassembled WGS sequence"/>
</dbReference>
<accession>A0ABT1NZI4</accession>